<dbReference type="InterPro" id="IPR010610">
    <property type="entry name" value="EryCIII-like_C"/>
</dbReference>
<dbReference type="Proteomes" id="UP000307173">
    <property type="component" value="Unassembled WGS sequence"/>
</dbReference>
<evidence type="ECO:0000313" key="22">
    <source>
        <dbReference type="EMBL" id="TID26235.1"/>
    </source>
</evidence>
<evidence type="ECO:0000313" key="23">
    <source>
        <dbReference type="Proteomes" id="UP000307173"/>
    </source>
</evidence>
<name>A0A4T0X1K2_9ASCO</name>
<dbReference type="Pfam" id="PF06722">
    <property type="entry name" value="EryCIII-like_C"/>
    <property type="match status" value="1"/>
</dbReference>
<feature type="compositionally biased region" description="Acidic residues" evidence="20">
    <location>
        <begin position="245"/>
        <end position="257"/>
    </location>
</feature>
<evidence type="ECO:0000256" key="11">
    <source>
        <dbReference type="ARBA" id="ARBA00022955"/>
    </source>
</evidence>
<dbReference type="SMART" id="SM00568">
    <property type="entry name" value="GRAM"/>
    <property type="match status" value="2"/>
</dbReference>
<dbReference type="SMART" id="SM00233">
    <property type="entry name" value="PH"/>
    <property type="match status" value="1"/>
</dbReference>
<evidence type="ECO:0000256" key="10">
    <source>
        <dbReference type="ARBA" id="ARBA00022737"/>
    </source>
</evidence>
<reference evidence="22 23" key="1">
    <citation type="journal article" date="2019" name="Front. Genet.">
        <title>Whole-Genome Sequencing of the Opportunistic Yeast Pathogen Candida inconspicua Uncovers Its Hybrid Origin.</title>
        <authorList>
            <person name="Mixao V."/>
            <person name="Hansen A.P."/>
            <person name="Saus E."/>
            <person name="Boekhout T."/>
            <person name="Lass-Florl C."/>
            <person name="Gabaldon T."/>
        </authorList>
    </citation>
    <scope>NUCLEOTIDE SEQUENCE [LARGE SCALE GENOMIC DNA]</scope>
    <source>
        <strain evidence="22 23">CBS 180</strain>
    </source>
</reference>
<feature type="compositionally biased region" description="Low complexity" evidence="20">
    <location>
        <begin position="262"/>
        <end position="272"/>
    </location>
</feature>
<feature type="compositionally biased region" description="Basic and acidic residues" evidence="20">
    <location>
        <begin position="14"/>
        <end position="26"/>
    </location>
</feature>
<dbReference type="EC" id="2.4.1.173" evidence="4"/>
<evidence type="ECO:0000256" key="13">
    <source>
        <dbReference type="ARBA" id="ARBA00023098"/>
    </source>
</evidence>
<dbReference type="Pfam" id="PF00169">
    <property type="entry name" value="PH"/>
    <property type="match status" value="1"/>
</dbReference>
<dbReference type="InterPro" id="IPR004276">
    <property type="entry name" value="GlycoTrans_28_N"/>
</dbReference>
<dbReference type="FunFam" id="3.40.50.2000:FF:000009">
    <property type="entry name" value="Sterol 3-beta-glucosyltransferase UGT80A2"/>
    <property type="match status" value="1"/>
</dbReference>
<feature type="region of interest" description="Disordered" evidence="20">
    <location>
        <begin position="63"/>
        <end position="147"/>
    </location>
</feature>
<dbReference type="FunFam" id="3.40.50.2000:FF:000029">
    <property type="entry name" value="Sterol 3-beta-glucosyltransferase"/>
    <property type="match status" value="1"/>
</dbReference>
<evidence type="ECO:0000256" key="20">
    <source>
        <dbReference type="SAM" id="MobiDB-lite"/>
    </source>
</evidence>
<dbReference type="OrthoDB" id="10261837at2759"/>
<dbReference type="EMBL" id="SELW01000463">
    <property type="protein sequence ID" value="TID26235.1"/>
    <property type="molecule type" value="Genomic_DNA"/>
</dbReference>
<dbReference type="InterPro" id="IPR050426">
    <property type="entry name" value="Glycosyltransferase_28"/>
</dbReference>
<keyword evidence="15" id="KW-1207">Sterol metabolism</keyword>
<feature type="region of interest" description="Disordered" evidence="20">
    <location>
        <begin position="239"/>
        <end position="282"/>
    </location>
</feature>
<dbReference type="Gene3D" id="3.40.50.2000">
    <property type="entry name" value="Glycogen Phosphorylase B"/>
    <property type="match status" value="2"/>
</dbReference>
<feature type="domain" description="PH" evidence="21">
    <location>
        <begin position="403"/>
        <end position="504"/>
    </location>
</feature>
<evidence type="ECO:0000256" key="19">
    <source>
        <dbReference type="ARBA" id="ARBA00049453"/>
    </source>
</evidence>
<dbReference type="SUPFAM" id="SSF53756">
    <property type="entry name" value="UDP-Glycosyltransferase/glycogen phosphorylase"/>
    <property type="match status" value="1"/>
</dbReference>
<evidence type="ECO:0000256" key="2">
    <source>
        <dbReference type="ARBA" id="ARBA00004496"/>
    </source>
</evidence>
<keyword evidence="12" id="KW-0756">Sterol biosynthesis</keyword>
<dbReference type="CDD" id="cd13216">
    <property type="entry name" value="PH-GRAM2_AGT26"/>
    <property type="match status" value="1"/>
</dbReference>
<evidence type="ECO:0000259" key="21">
    <source>
        <dbReference type="PROSITE" id="PS50003"/>
    </source>
</evidence>
<gene>
    <name evidence="22" type="ORF">CANINC_002767</name>
</gene>
<dbReference type="Gene3D" id="2.30.29.30">
    <property type="entry name" value="Pleckstrin-homology domain (PH domain)/Phosphotyrosine-binding domain (PTB)"/>
    <property type="match status" value="2"/>
</dbReference>
<keyword evidence="6" id="KW-0963">Cytoplasm</keyword>
<comment type="catalytic activity">
    <reaction evidence="19">
        <text>a sterol + UDP-alpha-D-glucose = a sterol 3-beta-D-glucoside + UDP + H(+)</text>
        <dbReference type="Rhea" id="RHEA:22724"/>
        <dbReference type="ChEBI" id="CHEBI:15378"/>
        <dbReference type="ChEBI" id="CHEBI:15889"/>
        <dbReference type="ChEBI" id="CHEBI:37424"/>
        <dbReference type="ChEBI" id="CHEBI:58223"/>
        <dbReference type="ChEBI" id="CHEBI:58885"/>
        <dbReference type="EC" id="2.4.1.173"/>
    </reaction>
    <physiologicalReaction direction="left-to-right" evidence="19">
        <dbReference type="Rhea" id="RHEA:22725"/>
    </physiologicalReaction>
</comment>
<comment type="caution">
    <text evidence="22">The sequence shown here is derived from an EMBL/GenBank/DDBJ whole genome shotgun (WGS) entry which is preliminary data.</text>
</comment>
<keyword evidence="8" id="KW-0328">Glycosyltransferase</keyword>
<evidence type="ECO:0000256" key="15">
    <source>
        <dbReference type="ARBA" id="ARBA00023166"/>
    </source>
</evidence>
<evidence type="ECO:0000256" key="7">
    <source>
        <dbReference type="ARBA" id="ARBA00022516"/>
    </source>
</evidence>
<dbReference type="InterPro" id="IPR002213">
    <property type="entry name" value="UDP_glucos_trans"/>
</dbReference>
<feature type="compositionally biased region" description="Basic and acidic residues" evidence="20">
    <location>
        <begin position="70"/>
        <end position="81"/>
    </location>
</feature>
<dbReference type="STRING" id="52247.A0A4T0X1K2"/>
<accession>A0A4T0X1K2</accession>
<evidence type="ECO:0000256" key="6">
    <source>
        <dbReference type="ARBA" id="ARBA00022490"/>
    </source>
</evidence>
<dbReference type="InterPro" id="IPR048065">
    <property type="entry name" value="ATG26_PH_GRAM2"/>
</dbReference>
<dbReference type="PANTHER" id="PTHR48050">
    <property type="entry name" value="STEROL 3-BETA-GLUCOSYLTRANSFERASE"/>
    <property type="match status" value="1"/>
</dbReference>
<keyword evidence="7" id="KW-0444">Lipid biosynthesis</keyword>
<feature type="compositionally biased region" description="Basic and acidic residues" evidence="20">
    <location>
        <begin position="722"/>
        <end position="731"/>
    </location>
</feature>
<dbReference type="InterPro" id="IPR011993">
    <property type="entry name" value="PH-like_dom_sf"/>
</dbReference>
<dbReference type="GO" id="GO:0016906">
    <property type="term" value="F:sterol 3-beta-glucosyltransferase activity"/>
    <property type="evidence" value="ECO:0007669"/>
    <property type="project" value="UniProtKB-EC"/>
</dbReference>
<evidence type="ECO:0000256" key="12">
    <source>
        <dbReference type="ARBA" id="ARBA00023011"/>
    </source>
</evidence>
<evidence type="ECO:0000256" key="8">
    <source>
        <dbReference type="ARBA" id="ARBA00022676"/>
    </source>
</evidence>
<comment type="subcellular location">
    <subcellularLocation>
        <location evidence="2">Cytoplasm</location>
    </subcellularLocation>
    <subcellularLocation>
        <location evidence="1">Membrane</location>
        <topology evidence="1">Peripheral membrane protein</topology>
    </subcellularLocation>
</comment>
<evidence type="ECO:0000256" key="14">
    <source>
        <dbReference type="ARBA" id="ARBA00023136"/>
    </source>
</evidence>
<feature type="region of interest" description="Disordered" evidence="20">
    <location>
        <begin position="666"/>
        <end position="731"/>
    </location>
</feature>
<feature type="region of interest" description="Disordered" evidence="20">
    <location>
        <begin position="1"/>
        <end position="42"/>
    </location>
</feature>
<comment type="catalytic activity">
    <reaction evidence="18">
        <text>ergosterol + UDP-alpha-D-glucose = ergosteryl 3-beta-D-glucoside + UDP + H(+)</text>
        <dbReference type="Rhea" id="RHEA:61836"/>
        <dbReference type="ChEBI" id="CHEBI:15378"/>
        <dbReference type="ChEBI" id="CHEBI:16933"/>
        <dbReference type="ChEBI" id="CHEBI:52973"/>
        <dbReference type="ChEBI" id="CHEBI:58223"/>
        <dbReference type="ChEBI" id="CHEBI:58885"/>
    </reaction>
    <physiologicalReaction direction="left-to-right" evidence="18">
        <dbReference type="Rhea" id="RHEA:61837"/>
    </physiologicalReaction>
</comment>
<feature type="compositionally biased region" description="Polar residues" evidence="20">
    <location>
        <begin position="27"/>
        <end position="42"/>
    </location>
</feature>
<keyword evidence="9" id="KW-0808">Transferase</keyword>
<evidence type="ECO:0000256" key="4">
    <source>
        <dbReference type="ARBA" id="ARBA00012650"/>
    </source>
</evidence>
<dbReference type="GO" id="GO:0005975">
    <property type="term" value="P:carbohydrate metabolic process"/>
    <property type="evidence" value="ECO:0007669"/>
    <property type="project" value="InterPro"/>
</dbReference>
<dbReference type="Pfam" id="PF02893">
    <property type="entry name" value="GRAM"/>
    <property type="match status" value="1"/>
</dbReference>
<evidence type="ECO:0000256" key="5">
    <source>
        <dbReference type="ARBA" id="ARBA00017894"/>
    </source>
</evidence>
<dbReference type="InterPro" id="IPR001849">
    <property type="entry name" value="PH_domain"/>
</dbReference>
<evidence type="ECO:0000256" key="1">
    <source>
        <dbReference type="ARBA" id="ARBA00004170"/>
    </source>
</evidence>
<feature type="compositionally biased region" description="Polar residues" evidence="20">
    <location>
        <begin position="113"/>
        <end position="147"/>
    </location>
</feature>
<dbReference type="GO" id="GO:0005737">
    <property type="term" value="C:cytoplasm"/>
    <property type="evidence" value="ECO:0007669"/>
    <property type="project" value="UniProtKB-SubCell"/>
</dbReference>
<dbReference type="FunFam" id="2.30.29.30:FF:000391">
    <property type="entry name" value="Sterol 3-beta-glucosyltransferase"/>
    <property type="match status" value="1"/>
</dbReference>
<evidence type="ECO:0000256" key="3">
    <source>
        <dbReference type="ARBA" id="ARBA00006962"/>
    </source>
</evidence>
<keyword evidence="13" id="KW-0443">Lipid metabolism</keyword>
<feature type="compositionally biased region" description="Polar residues" evidence="20">
    <location>
        <begin position="91"/>
        <end position="104"/>
    </location>
</feature>
<dbReference type="SUPFAM" id="SSF50729">
    <property type="entry name" value="PH domain-like"/>
    <property type="match status" value="1"/>
</dbReference>
<evidence type="ECO:0000256" key="16">
    <source>
        <dbReference type="ARBA" id="ARBA00023221"/>
    </source>
</evidence>
<comment type="similarity">
    <text evidence="3">Belongs to the glycosyltransferase 28 family.</text>
</comment>
<dbReference type="FunFam" id="2.30.29.30:FF:000303">
    <property type="entry name" value="Sterol 3-beta-glucosyltransferase"/>
    <property type="match status" value="1"/>
</dbReference>
<dbReference type="PROSITE" id="PS50003">
    <property type="entry name" value="PH_DOMAIN"/>
    <property type="match status" value="1"/>
</dbReference>
<dbReference type="PANTHER" id="PTHR48050:SF25">
    <property type="entry name" value="STEROL 3-BETA-GLUCOSYLTRANSFERASE"/>
    <property type="match status" value="1"/>
</dbReference>
<organism evidence="22 23">
    <name type="scientific">Pichia inconspicua</name>
    <dbReference type="NCBI Taxonomy" id="52247"/>
    <lineage>
        <taxon>Eukaryota</taxon>
        <taxon>Fungi</taxon>
        <taxon>Dikarya</taxon>
        <taxon>Ascomycota</taxon>
        <taxon>Saccharomycotina</taxon>
        <taxon>Pichiomycetes</taxon>
        <taxon>Pichiales</taxon>
        <taxon>Pichiaceae</taxon>
        <taxon>Pichia</taxon>
    </lineage>
</organism>
<protein>
    <recommendedName>
        <fullName evidence="5">Sterol 3-beta-glucosyltransferase</fullName>
        <ecNumber evidence="4">2.4.1.173</ecNumber>
    </recommendedName>
    <alternativeName>
        <fullName evidence="17">Autophagy-related protein 26</fullName>
    </alternativeName>
</protein>
<evidence type="ECO:0000256" key="9">
    <source>
        <dbReference type="ARBA" id="ARBA00022679"/>
    </source>
</evidence>
<keyword evidence="16" id="KW-0753">Steroid metabolism</keyword>
<dbReference type="InterPro" id="IPR004182">
    <property type="entry name" value="GRAM"/>
</dbReference>
<feature type="compositionally biased region" description="Acidic residues" evidence="20">
    <location>
        <begin position="697"/>
        <end position="716"/>
    </location>
</feature>
<keyword evidence="10" id="KW-0677">Repeat</keyword>
<dbReference type="GO" id="GO:0016126">
    <property type="term" value="P:sterol biosynthetic process"/>
    <property type="evidence" value="ECO:0007669"/>
    <property type="project" value="UniProtKB-KW"/>
</dbReference>
<evidence type="ECO:0000256" key="17">
    <source>
        <dbReference type="ARBA" id="ARBA00029843"/>
    </source>
</evidence>
<sequence>MVAPKFKKTSSSSSKHDSEVDNKNESSRTTNEVNESQLSQTLDLLKAGPQKVISPATHLLRKARVSVSRKNNERREPHTEVTSDLDDEETLSSPSESDSFNLANKGNPHFLNKSASSSTHIDSKSSLFKRGSSNSIPSPRKLTVTSQNALHRTLSPIRSGVSLVGSSVNIKPKSTPETDFSLDERAQHITRSFANYITAASVFAGFEGLENDEDENGTLILTKDGSGDSKLMAPDNVVKLKDSESTDDTANDSDEEASNSVDIGTNDNSGSDGNDDDDSIITNSTVTNTVDTLMAKHNKAEILRVKNELYSKHSLRNRSQFELSVVQRMIDHVTSPDQKDNVFKKATIVTKRLKEVFHIDEKDNLLGDYPCWLMGDVLLQGHLYITDKKILFFAYLPKRKKNAVVKSGGMSVKSYPSMRMHRKWLILREHTVSIYASSTDLYFPQLVIDLRTALRAETYGSSKDSDPTTPVWVSIVTETKTYWFQAENLDTAKSWVTALKKQIFSSRNKGDEVAIEIPLQNVIDLEISNVFVTTKSLKIKIIENPETFAIDDYYVMFFSQGKDAADCIKEAIENAGLEISLSTDSTNEDWKNSDLIKSKIELLKTTSSSVKSTNFNLTENDDSLDVRNILMSSDEDDSDDDHNGATSFIKKMGYSTGKKLTKNLIPHIRMNRRSSTSNHHDSVDSMLDTSKSRSYESEGDIPEDDSISNLPDDDISVGDQSEGEKYESDEESGKKWSAKYLAHGITNFTSSLLFSGPPQHYDDTLAISKEGQDPYFIADKKKRESAEKRFIKRFSLSDSERLLATYSLYLMKGLPVYGKLYIGSTHICFRSTLPRTNTIMILPLSDTENVSKESGFRFGYCGLVLVIKGHEELFFEFSNSTTRDDCEMQLLKQIEQCKVTDGKDSVPDNSNTEALNSAKLQMFENKLNSDTGMDIPIIVEDHPFEKTNIKPSKSYRFTLLTIGSRGDVQPYIALGKFLMKEGHTVKIVTHSEFKDWVESYGIGFDCVAGDPSALMALMVSNPNINYSFIKEAKAKFREWIDDLLISSWNACQDCDVLIESPSSISGIHIAEKLQIPYFRAFTMPWTRTRAYPHAFLVPDQKLGGAYNYMTHVAFENGYWRGTCNQVNKWRVETLKLPKTNLGAMHQNSVPLIYNISPVVFPPSIDFPDWVKVSGYWFLDEKNNYQPPQKLVEFIEKARRDGKKLVYIGFGSIVVEDPKELTKAVVDAVVEADVRCILNKGWSDRLNSKDKGHIEIDLPPQIYNSGNVPHDWLFTQIDAAVHHGGSGTTGASLRFGLPTVIKPFFGDQKFYGSRVEDMGVGIALKDLNSKSLSKALKEVTTNTRIIAKAKFVGEQIMKENGVQNAVDYIYTLMEYARKLSVSKNKHDLADSDEDDDDLSIDLPKMHGSWLLV</sequence>
<keyword evidence="14" id="KW-0472">Membrane</keyword>
<dbReference type="CDD" id="cd03784">
    <property type="entry name" value="GT1_Gtf-like"/>
    <property type="match status" value="1"/>
</dbReference>
<keyword evidence="11" id="KW-0752">Steroid biosynthesis</keyword>
<dbReference type="GO" id="GO:0016020">
    <property type="term" value="C:membrane"/>
    <property type="evidence" value="ECO:0007669"/>
    <property type="project" value="UniProtKB-SubCell"/>
</dbReference>
<keyword evidence="23" id="KW-1185">Reference proteome</keyword>
<evidence type="ECO:0000256" key="18">
    <source>
        <dbReference type="ARBA" id="ARBA00047886"/>
    </source>
</evidence>
<proteinExistence type="inferred from homology"/>
<dbReference type="Pfam" id="PF03033">
    <property type="entry name" value="Glyco_transf_28"/>
    <property type="match status" value="1"/>
</dbReference>